<feature type="chain" id="PRO_5026958773" description="Transmembrane protein" evidence="1">
    <location>
        <begin position="28"/>
        <end position="77"/>
    </location>
</feature>
<evidence type="ECO:0008006" key="3">
    <source>
        <dbReference type="Google" id="ProtNLM"/>
    </source>
</evidence>
<keyword evidence="1" id="KW-0732">Signal</keyword>
<dbReference type="EMBL" id="RXGB01014099">
    <property type="protein sequence ID" value="TMW83067.1"/>
    <property type="molecule type" value="Genomic_DNA"/>
</dbReference>
<dbReference type="AlphaFoldDB" id="A0A6N2AKS3"/>
<accession>A0A6N2AKS3</accession>
<organism evidence="2">
    <name type="scientific">Solanum chilense</name>
    <name type="common">Tomato</name>
    <name type="synonym">Lycopersicon chilense</name>
    <dbReference type="NCBI Taxonomy" id="4083"/>
    <lineage>
        <taxon>Eukaryota</taxon>
        <taxon>Viridiplantae</taxon>
        <taxon>Streptophyta</taxon>
        <taxon>Embryophyta</taxon>
        <taxon>Tracheophyta</taxon>
        <taxon>Spermatophyta</taxon>
        <taxon>Magnoliopsida</taxon>
        <taxon>eudicotyledons</taxon>
        <taxon>Gunneridae</taxon>
        <taxon>Pentapetalae</taxon>
        <taxon>asterids</taxon>
        <taxon>lamiids</taxon>
        <taxon>Solanales</taxon>
        <taxon>Solanaceae</taxon>
        <taxon>Solanoideae</taxon>
        <taxon>Solaneae</taxon>
        <taxon>Solanum</taxon>
        <taxon>Solanum subgen. Lycopersicon</taxon>
    </lineage>
</organism>
<comment type="caution">
    <text evidence="2">The sequence shown here is derived from an EMBL/GenBank/DDBJ whole genome shotgun (WGS) entry which is preliminary data.</text>
</comment>
<proteinExistence type="predicted"/>
<evidence type="ECO:0000313" key="2">
    <source>
        <dbReference type="EMBL" id="TMW83067.1"/>
    </source>
</evidence>
<reference evidence="2" key="1">
    <citation type="submission" date="2019-05" db="EMBL/GenBank/DDBJ databases">
        <title>The de novo reference genome and transcriptome assemblies of the wild tomato species Solanum chilense.</title>
        <authorList>
            <person name="Stam R."/>
            <person name="Nosenko T."/>
            <person name="Hoerger A.C."/>
            <person name="Stephan W."/>
            <person name="Seidel M.A."/>
            <person name="Kuhn J.M.M."/>
            <person name="Haberer G."/>
            <person name="Tellier A."/>
        </authorList>
    </citation>
    <scope>NUCLEOTIDE SEQUENCE</scope>
    <source>
        <tissue evidence="2">Mature leaves</tissue>
    </source>
</reference>
<feature type="signal peptide" evidence="1">
    <location>
        <begin position="1"/>
        <end position="27"/>
    </location>
</feature>
<name>A0A6N2AKS3_SOLCI</name>
<sequence>MANINYLCCNFTTILIIFLVISTSSCARPLLNKGSSSIVEFHTKAVMNGDLNLLLHRLPKGKVPASAPGKRTNNSNN</sequence>
<evidence type="ECO:0000256" key="1">
    <source>
        <dbReference type="SAM" id="SignalP"/>
    </source>
</evidence>
<gene>
    <name evidence="2" type="ORF">EJD97_003101</name>
</gene>
<protein>
    <recommendedName>
        <fullName evidence="3">Transmembrane protein</fullName>
    </recommendedName>
</protein>